<keyword evidence="2" id="KW-1185">Reference proteome</keyword>
<accession>A0A5J4FZ57</accession>
<protein>
    <submittedName>
        <fullName evidence="1">Uncharacterized protein</fullName>
    </submittedName>
</protein>
<sequence>MIKGPIDPYLGSLNYFSSTRVIKSLQVPKHMQKVFFKRQILDDIIFDITDLQDEVTKQKFDTVINKYILWLNAFCYYSEAMLNDIYSLFPNIVENEYLAFKYQYFNFLEHRESILEICNIQNSKPYSLDDIVSLSNLTAIDSKPDEFYDFSNEKLYVPKVYSMPNIGFQNVEQFLLESVFNIKSK</sequence>
<organism evidence="1 2">
    <name type="scientific">Patiriisocius marinistellae</name>
    <dbReference type="NCBI Taxonomy" id="2494560"/>
    <lineage>
        <taxon>Bacteria</taxon>
        <taxon>Pseudomonadati</taxon>
        <taxon>Bacteroidota</taxon>
        <taxon>Flavobacteriia</taxon>
        <taxon>Flavobacteriales</taxon>
        <taxon>Flavobacteriaceae</taxon>
        <taxon>Patiriisocius</taxon>
    </lineage>
</organism>
<reference evidence="1 2" key="1">
    <citation type="submission" date="2019-08" db="EMBL/GenBank/DDBJ databases">
        <title>Ulvibacter marinistellae sp. nov., isolated from a starfish, Patiria pectinifera.</title>
        <authorList>
            <person name="Kawano K."/>
            <person name="Ushijima N."/>
            <person name="Kihara M."/>
            <person name="Itoh H."/>
        </authorList>
    </citation>
    <scope>NUCLEOTIDE SEQUENCE [LARGE SCALE GENOMIC DNA]</scope>
    <source>
        <strain evidence="1 2">KK4</strain>
    </source>
</reference>
<evidence type="ECO:0000313" key="2">
    <source>
        <dbReference type="Proteomes" id="UP000326994"/>
    </source>
</evidence>
<dbReference type="AlphaFoldDB" id="A0A5J4FZ57"/>
<evidence type="ECO:0000313" key="1">
    <source>
        <dbReference type="EMBL" id="GEQ85449.1"/>
    </source>
</evidence>
<dbReference type="Proteomes" id="UP000326994">
    <property type="component" value="Unassembled WGS sequence"/>
</dbReference>
<proteinExistence type="predicted"/>
<dbReference type="EMBL" id="BKCF01000001">
    <property type="protein sequence ID" value="GEQ85449.1"/>
    <property type="molecule type" value="Genomic_DNA"/>
</dbReference>
<name>A0A5J4FZ57_9FLAO</name>
<gene>
    <name evidence="1" type="ORF">ULMS_09570</name>
</gene>
<comment type="caution">
    <text evidence="1">The sequence shown here is derived from an EMBL/GenBank/DDBJ whole genome shotgun (WGS) entry which is preliminary data.</text>
</comment>